<evidence type="ECO:0000256" key="5">
    <source>
        <dbReference type="ARBA" id="ARBA00022692"/>
    </source>
</evidence>
<dbReference type="PANTHER" id="PTHR30266">
    <property type="entry name" value="MECHANOSENSITIVE CHANNEL MSCL"/>
    <property type="match status" value="1"/>
</dbReference>
<dbReference type="Gene3D" id="1.10.1200.120">
    <property type="entry name" value="Large-conductance mechanosensitive channel, MscL, domain 1"/>
    <property type="match status" value="1"/>
</dbReference>
<keyword evidence="5 10" id="KW-0812">Transmembrane</keyword>
<dbReference type="Pfam" id="PF01741">
    <property type="entry name" value="MscL"/>
    <property type="match status" value="1"/>
</dbReference>
<dbReference type="PANTHER" id="PTHR30266:SF2">
    <property type="entry name" value="LARGE-CONDUCTANCE MECHANOSENSITIVE CHANNEL"/>
    <property type="match status" value="1"/>
</dbReference>
<protein>
    <recommendedName>
        <fullName evidence="10">Large-conductance mechanosensitive channel</fullName>
    </recommendedName>
</protein>
<dbReference type="InterPro" id="IPR037673">
    <property type="entry name" value="MSC/AndL"/>
</dbReference>
<dbReference type="InterPro" id="IPR019823">
    <property type="entry name" value="Mechanosensitive_channel_CS"/>
</dbReference>
<reference evidence="11 12" key="1">
    <citation type="submission" date="2016-10" db="EMBL/GenBank/DDBJ databases">
        <title>Description of Gloeomargarita lithophora gen. nov., sp. nov., a thylakoid-bearing basal-branching cyanobacterium with intracellular carbonates, and proposal for Gloeomargaritales ord. nov.</title>
        <authorList>
            <person name="Moreira D."/>
            <person name="Tavera R."/>
            <person name="Benzerara K."/>
            <person name="Skouri-Panet F."/>
            <person name="Couradeau E."/>
            <person name="Gerard E."/>
            <person name="Loussert C."/>
            <person name="Novelo E."/>
            <person name="Zivanovic Y."/>
            <person name="Lopez-Garcia P."/>
        </authorList>
    </citation>
    <scope>NUCLEOTIDE SEQUENCE [LARGE SCALE GENOMIC DNA]</scope>
    <source>
        <strain evidence="11 12">D10</strain>
    </source>
</reference>
<dbReference type="InterPro" id="IPR036019">
    <property type="entry name" value="MscL_channel"/>
</dbReference>
<comment type="similarity">
    <text evidence="2 10">Belongs to the MscL family.</text>
</comment>
<evidence type="ECO:0000256" key="3">
    <source>
        <dbReference type="ARBA" id="ARBA00022448"/>
    </source>
</evidence>
<feature type="transmembrane region" description="Helical" evidence="10">
    <location>
        <begin position="75"/>
        <end position="100"/>
    </location>
</feature>
<keyword evidence="6 10" id="KW-1133">Transmembrane helix</keyword>
<evidence type="ECO:0000256" key="4">
    <source>
        <dbReference type="ARBA" id="ARBA00022475"/>
    </source>
</evidence>
<dbReference type="NCBIfam" id="TIGR00220">
    <property type="entry name" value="mscL"/>
    <property type="match status" value="1"/>
</dbReference>
<comment type="subunit">
    <text evidence="10">Homopentamer.</text>
</comment>
<dbReference type="AlphaFoldDB" id="A0A1J0A9N0"/>
<keyword evidence="8 10" id="KW-0472">Membrane</keyword>
<feature type="transmembrane region" description="Helical" evidence="10">
    <location>
        <begin position="26"/>
        <end position="55"/>
    </location>
</feature>
<dbReference type="GO" id="GO:0005886">
    <property type="term" value="C:plasma membrane"/>
    <property type="evidence" value="ECO:0007669"/>
    <property type="project" value="UniProtKB-SubCell"/>
</dbReference>
<evidence type="ECO:0000313" key="12">
    <source>
        <dbReference type="Proteomes" id="UP000180235"/>
    </source>
</evidence>
<evidence type="ECO:0000256" key="7">
    <source>
        <dbReference type="ARBA" id="ARBA00023065"/>
    </source>
</evidence>
<evidence type="ECO:0000256" key="10">
    <source>
        <dbReference type="HAMAP-Rule" id="MF_00115"/>
    </source>
</evidence>
<organism evidence="11 12">
    <name type="scientific">Gloeomargarita lithophora Alchichica-D10</name>
    <dbReference type="NCBI Taxonomy" id="1188229"/>
    <lineage>
        <taxon>Bacteria</taxon>
        <taxon>Bacillati</taxon>
        <taxon>Cyanobacteriota</taxon>
        <taxon>Cyanophyceae</taxon>
        <taxon>Gloeomargaritales</taxon>
        <taxon>Gloeomargaritaceae</taxon>
        <taxon>Gloeomargarita</taxon>
    </lineage>
</organism>
<dbReference type="EMBL" id="CP017675">
    <property type="protein sequence ID" value="APB32648.1"/>
    <property type="molecule type" value="Genomic_DNA"/>
</dbReference>
<dbReference type="PRINTS" id="PR01264">
    <property type="entry name" value="MECHCHANNEL"/>
</dbReference>
<evidence type="ECO:0000256" key="2">
    <source>
        <dbReference type="ARBA" id="ARBA00007254"/>
    </source>
</evidence>
<evidence type="ECO:0000256" key="8">
    <source>
        <dbReference type="ARBA" id="ARBA00023136"/>
    </source>
</evidence>
<name>A0A1J0A9N0_9CYAN</name>
<keyword evidence="9 10" id="KW-0407">Ion channel</keyword>
<dbReference type="RefSeq" id="WP_071453353.1">
    <property type="nucleotide sequence ID" value="NZ_CP017675.1"/>
</dbReference>
<dbReference type="STRING" id="1188229.GlitD10_0340"/>
<dbReference type="InterPro" id="IPR001185">
    <property type="entry name" value="MS_channel"/>
</dbReference>
<keyword evidence="4 10" id="KW-1003">Cell membrane</keyword>
<keyword evidence="3 10" id="KW-0813">Transport</keyword>
<gene>
    <name evidence="10 11" type="primary">mscL</name>
    <name evidence="11" type="ORF">GlitD10_0340</name>
</gene>
<evidence type="ECO:0000256" key="6">
    <source>
        <dbReference type="ARBA" id="ARBA00022989"/>
    </source>
</evidence>
<dbReference type="PROSITE" id="PS01327">
    <property type="entry name" value="MSCL"/>
    <property type="match status" value="1"/>
</dbReference>
<dbReference type="GO" id="GO:0008381">
    <property type="term" value="F:mechanosensitive monoatomic ion channel activity"/>
    <property type="evidence" value="ECO:0007669"/>
    <property type="project" value="UniProtKB-UniRule"/>
</dbReference>
<keyword evidence="12" id="KW-1185">Reference proteome</keyword>
<comment type="subcellular location">
    <subcellularLocation>
        <location evidence="1 10">Cell membrane</location>
        <topology evidence="1 10">Multi-pass membrane protein</topology>
    </subcellularLocation>
</comment>
<dbReference type="Proteomes" id="UP000180235">
    <property type="component" value="Chromosome"/>
</dbReference>
<evidence type="ECO:0000256" key="1">
    <source>
        <dbReference type="ARBA" id="ARBA00004651"/>
    </source>
</evidence>
<proteinExistence type="inferred from homology"/>
<evidence type="ECO:0000256" key="9">
    <source>
        <dbReference type="ARBA" id="ARBA00023303"/>
    </source>
</evidence>
<comment type="function">
    <text evidence="10">Channel that opens in response to stretch forces in the membrane lipid bilayer. May participate in the regulation of osmotic pressure changes within the cell.</text>
</comment>
<dbReference type="OrthoDB" id="9810350at2"/>
<dbReference type="KEGG" id="glt:GlitD10_0340"/>
<dbReference type="SUPFAM" id="SSF81330">
    <property type="entry name" value="Gated mechanosensitive channel"/>
    <property type="match status" value="1"/>
</dbReference>
<dbReference type="HAMAP" id="MF_00115">
    <property type="entry name" value="MscL"/>
    <property type="match status" value="1"/>
</dbReference>
<evidence type="ECO:0000313" key="11">
    <source>
        <dbReference type="EMBL" id="APB32648.1"/>
    </source>
</evidence>
<sequence>MVRKRTRPRTIHFWQEFRAFALKGNVVDLAVAVIIGGAFGKIITSFVADVVMPLVNPLIPGGDWRALTIGSGVKIGNFLGAIVDFVVVAVVLFAVIRLLLTRKSPESTTVPSEPTTEERLVLAIERLNEHLDHSQNLGVNLIENEQLTGDN</sequence>
<keyword evidence="7 10" id="KW-0406">Ion transport</keyword>
<accession>A0A1J0A9N0</accession>